<dbReference type="InterPro" id="IPR016035">
    <property type="entry name" value="Acyl_Trfase/lysoPLipase"/>
</dbReference>
<protein>
    <submittedName>
        <fullName evidence="1">Uncharacterized protein</fullName>
    </submittedName>
</protein>
<comment type="caution">
    <text evidence="1">The sequence shown here is derived from an EMBL/GenBank/DDBJ whole genome shotgun (WGS) entry which is preliminary data.</text>
</comment>
<dbReference type="Proteomes" id="UP000268094">
    <property type="component" value="Unassembled WGS sequence"/>
</dbReference>
<evidence type="ECO:0000313" key="2">
    <source>
        <dbReference type="Proteomes" id="UP000268094"/>
    </source>
</evidence>
<reference evidence="2" key="1">
    <citation type="submission" date="2018-09" db="EMBL/GenBank/DDBJ databases">
        <authorList>
            <person name="Livingstone P.G."/>
            <person name="Whitworth D.E."/>
        </authorList>
    </citation>
    <scope>NUCLEOTIDE SEQUENCE [LARGE SCALE GENOMIC DNA]</scope>
    <source>
        <strain evidence="2">CA054A</strain>
    </source>
</reference>
<dbReference type="Gene3D" id="3.40.1090.10">
    <property type="entry name" value="Cytosolic phospholipase A2 catalytic domain"/>
    <property type="match status" value="1"/>
</dbReference>
<keyword evidence="2" id="KW-1185">Reference proteome</keyword>
<accession>A0A3A8HZ25</accession>
<dbReference type="AlphaFoldDB" id="A0A3A8HZ25"/>
<proteinExistence type="predicted"/>
<gene>
    <name evidence="1" type="ORF">D7V88_32685</name>
</gene>
<organism evidence="1 2">
    <name type="scientific">Corallococcus terminator</name>
    <dbReference type="NCBI Taxonomy" id="2316733"/>
    <lineage>
        <taxon>Bacteria</taxon>
        <taxon>Pseudomonadati</taxon>
        <taxon>Myxococcota</taxon>
        <taxon>Myxococcia</taxon>
        <taxon>Myxococcales</taxon>
        <taxon>Cystobacterineae</taxon>
        <taxon>Myxococcaceae</taxon>
        <taxon>Corallococcus</taxon>
    </lineage>
</organism>
<sequence length="527" mass="59470">MAAAWEVSLRPLLFLQQEADCGLFRTATVGLSGLAGAVLLAAALGLCWAGTRLGGLLGGAWGLVGHVMRMQDKTVHKYGICPGSSGAQASLDEKNLALVDWLHVRFNQLAGLDPEAPPLTLRQLGEKKISFKLVTTNLTLGQPFILPLRRGSRSFYFKRSEFERLFPRPVIEALVKWGKANRPTRSIRLTDTDAEELLRFPIGEDIPLVVATRLSLSFPLLLSAIRIYSVRAEAYRKKKDDPPPLIELENDLEEHWLSDGGITSNFPIHIFDAWVPERPTFGITLYDSPISRVLEQREEKNTFRPVVLPQPKDFDLARPQRTAIDGVPDFLRAIVETAMSYRDNAQSGLPSYRERIVQVFLEQKEGGLNLDMSEQVIGSIQQKGREAAAELLGRYPSTLHPHFSEHRWVRMLVLMAELEGQFQEVRELFSENDWKAQLQSRFATLFEQQLAARKQEGADSWYRPKDGPWCEEAGRRLEKLLDLVEAWEQAQSAWRDRLQKAGQKAPANFFANDPPRPRGILKITSDA</sequence>
<name>A0A3A8HZ25_9BACT</name>
<dbReference type="SUPFAM" id="SSF52151">
    <property type="entry name" value="FabD/lysophospholipase-like"/>
    <property type="match status" value="1"/>
</dbReference>
<evidence type="ECO:0000313" key="1">
    <source>
        <dbReference type="EMBL" id="RKG76145.1"/>
    </source>
</evidence>
<dbReference type="EMBL" id="RAVZ01000313">
    <property type="protein sequence ID" value="RKG76145.1"/>
    <property type="molecule type" value="Genomic_DNA"/>
</dbReference>